<dbReference type="Proteomes" id="UP000314294">
    <property type="component" value="Unassembled WGS sequence"/>
</dbReference>
<proteinExistence type="predicted"/>
<dbReference type="EMBL" id="SRLO01000580">
    <property type="protein sequence ID" value="TNN51507.1"/>
    <property type="molecule type" value="Genomic_DNA"/>
</dbReference>
<reference evidence="2 3" key="1">
    <citation type="submission" date="2019-03" db="EMBL/GenBank/DDBJ databases">
        <title>First draft genome of Liparis tanakae, snailfish: a comprehensive survey of snailfish specific genes.</title>
        <authorList>
            <person name="Kim W."/>
            <person name="Song I."/>
            <person name="Jeong J.-H."/>
            <person name="Kim D."/>
            <person name="Kim S."/>
            <person name="Ryu S."/>
            <person name="Song J.Y."/>
            <person name="Lee S.K."/>
        </authorList>
    </citation>
    <scope>NUCLEOTIDE SEQUENCE [LARGE SCALE GENOMIC DNA]</scope>
    <source>
        <tissue evidence="2">Muscle</tissue>
    </source>
</reference>
<accession>A0A4Z2GD61</accession>
<protein>
    <submittedName>
        <fullName evidence="2">Uncharacterized protein</fullName>
    </submittedName>
</protein>
<feature type="transmembrane region" description="Helical" evidence="1">
    <location>
        <begin position="31"/>
        <end position="53"/>
    </location>
</feature>
<name>A0A4Z2GD61_9TELE</name>
<comment type="caution">
    <text evidence="2">The sequence shown here is derived from an EMBL/GenBank/DDBJ whole genome shotgun (WGS) entry which is preliminary data.</text>
</comment>
<keyword evidence="1" id="KW-1133">Transmembrane helix</keyword>
<keyword evidence="1" id="KW-0472">Membrane</keyword>
<sequence>MLTNPPWQTSCNSPLKSATAVITGTKASTAISFWILSSSCSAWLTAAFSWAFISSLTSKRFSSMERISSVKTASLSAAAVRADRWRETQSTGEIG</sequence>
<gene>
    <name evidence="2" type="ORF">EYF80_038299</name>
</gene>
<keyword evidence="3" id="KW-1185">Reference proteome</keyword>
<organism evidence="2 3">
    <name type="scientific">Liparis tanakae</name>
    <name type="common">Tanaka's snailfish</name>
    <dbReference type="NCBI Taxonomy" id="230148"/>
    <lineage>
        <taxon>Eukaryota</taxon>
        <taxon>Metazoa</taxon>
        <taxon>Chordata</taxon>
        <taxon>Craniata</taxon>
        <taxon>Vertebrata</taxon>
        <taxon>Euteleostomi</taxon>
        <taxon>Actinopterygii</taxon>
        <taxon>Neopterygii</taxon>
        <taxon>Teleostei</taxon>
        <taxon>Neoteleostei</taxon>
        <taxon>Acanthomorphata</taxon>
        <taxon>Eupercaria</taxon>
        <taxon>Perciformes</taxon>
        <taxon>Cottioidei</taxon>
        <taxon>Cottales</taxon>
        <taxon>Liparidae</taxon>
        <taxon>Liparis</taxon>
    </lineage>
</organism>
<evidence type="ECO:0000313" key="3">
    <source>
        <dbReference type="Proteomes" id="UP000314294"/>
    </source>
</evidence>
<evidence type="ECO:0000256" key="1">
    <source>
        <dbReference type="SAM" id="Phobius"/>
    </source>
</evidence>
<keyword evidence="1" id="KW-0812">Transmembrane</keyword>
<evidence type="ECO:0000313" key="2">
    <source>
        <dbReference type="EMBL" id="TNN51507.1"/>
    </source>
</evidence>
<dbReference type="AlphaFoldDB" id="A0A4Z2GD61"/>